<dbReference type="EMBL" id="JBDJAW010000060">
    <property type="protein sequence ID" value="MEN3540805.1"/>
    <property type="molecule type" value="Genomic_DNA"/>
</dbReference>
<dbReference type="Proteomes" id="UP001447516">
    <property type="component" value="Unassembled WGS sequence"/>
</dbReference>
<sequence>MKTFASTALIRRRLPRALVTAAIALLGIALVVPPASAMTEYKARNNTSVSNTCLTISKRRDGQYLVRVGIDLRKFTRAQAQKIIDSGGGPGAAEVWGADEVTGDDHLFDVSRTRIWASDQSGLSAEFAGVVRKNALDEDSEPFPTTDGARDEIFAIVTFRGSGYITPDVYLYAN</sequence>
<comment type="caution">
    <text evidence="1">The sequence shown here is derived from an EMBL/GenBank/DDBJ whole genome shotgun (WGS) entry which is preliminary data.</text>
</comment>
<reference evidence="1 2" key="1">
    <citation type="submission" date="2024-05" db="EMBL/GenBank/DDBJ databases">
        <title>Microbispora sp.ZYX-F-249.</title>
        <authorList>
            <person name="Xie H."/>
        </authorList>
    </citation>
    <scope>NUCLEOTIDE SEQUENCE [LARGE SCALE GENOMIC DNA]</scope>
    <source>
        <strain evidence="1 2">ZYX-F-249</strain>
    </source>
</reference>
<proteinExistence type="predicted"/>
<evidence type="ECO:0000313" key="2">
    <source>
        <dbReference type="Proteomes" id="UP001447516"/>
    </source>
</evidence>
<gene>
    <name evidence="1" type="ORF">AAH991_37225</name>
</gene>
<protein>
    <submittedName>
        <fullName evidence="1">Uncharacterized protein</fullName>
    </submittedName>
</protein>
<organism evidence="1 2">
    <name type="scientific">Microbispora maris</name>
    <dbReference type="NCBI Taxonomy" id="3144104"/>
    <lineage>
        <taxon>Bacteria</taxon>
        <taxon>Bacillati</taxon>
        <taxon>Actinomycetota</taxon>
        <taxon>Actinomycetes</taxon>
        <taxon>Streptosporangiales</taxon>
        <taxon>Streptosporangiaceae</taxon>
        <taxon>Microbispora</taxon>
    </lineage>
</organism>
<evidence type="ECO:0000313" key="1">
    <source>
        <dbReference type="EMBL" id="MEN3540805.1"/>
    </source>
</evidence>
<name>A0ABV0AZW8_9ACTN</name>
<dbReference type="RefSeq" id="WP_346230651.1">
    <property type="nucleotide sequence ID" value="NZ_JBDJAW010000060.1"/>
</dbReference>
<keyword evidence="2" id="KW-1185">Reference proteome</keyword>
<accession>A0ABV0AZW8</accession>